<reference evidence="2" key="1">
    <citation type="submission" date="2013-10" db="EMBL/GenBank/DDBJ databases">
        <title>Genome sequencing of Onchocerca volvulus.</title>
        <authorList>
            <person name="Cotton J."/>
            <person name="Tsai J."/>
            <person name="Stanley E."/>
            <person name="Tracey A."/>
            <person name="Holroyd N."/>
            <person name="Lustigman S."/>
            <person name="Berriman M."/>
        </authorList>
    </citation>
    <scope>NUCLEOTIDE SEQUENCE</scope>
</reference>
<evidence type="ECO:0000313" key="1">
    <source>
        <dbReference type="EnsemblMetazoa" id="OVOC8372.1"/>
    </source>
</evidence>
<dbReference type="EnsemblMetazoa" id="OVOC8372.1">
    <property type="protein sequence ID" value="OVOC8372.1"/>
    <property type="gene ID" value="WBGene00245181"/>
</dbReference>
<name>A0A8R1XZN4_ONCVO</name>
<organism evidence="1 2">
    <name type="scientific">Onchocerca volvulus</name>
    <dbReference type="NCBI Taxonomy" id="6282"/>
    <lineage>
        <taxon>Eukaryota</taxon>
        <taxon>Metazoa</taxon>
        <taxon>Ecdysozoa</taxon>
        <taxon>Nematoda</taxon>
        <taxon>Chromadorea</taxon>
        <taxon>Rhabditida</taxon>
        <taxon>Spirurina</taxon>
        <taxon>Spiruromorpha</taxon>
        <taxon>Filarioidea</taxon>
        <taxon>Onchocercidae</taxon>
        <taxon>Onchocerca</taxon>
    </lineage>
</organism>
<reference evidence="1" key="2">
    <citation type="submission" date="2022-06" db="UniProtKB">
        <authorList>
            <consortium name="EnsemblMetazoa"/>
        </authorList>
    </citation>
    <scope>IDENTIFICATION</scope>
</reference>
<proteinExistence type="predicted"/>
<dbReference type="Proteomes" id="UP000024404">
    <property type="component" value="Unassembled WGS sequence"/>
</dbReference>
<sequence>MDYKSHQSSALRLKFLETNPLEIAKIFYFQRYFVVCRNDEFSDISNGFLKIRPYMKIYIPFMFLQLRSSNLFEMRRKSDVEAISNGAECLRKMRGKEKRSPIGQSPMACMDR</sequence>
<keyword evidence="2" id="KW-1185">Reference proteome</keyword>
<evidence type="ECO:0000313" key="2">
    <source>
        <dbReference type="Proteomes" id="UP000024404"/>
    </source>
</evidence>
<accession>A0A8R1XZN4</accession>
<protein>
    <submittedName>
        <fullName evidence="1">Uncharacterized protein</fullName>
    </submittedName>
</protein>
<dbReference type="EMBL" id="CMVM020000248">
    <property type="status" value="NOT_ANNOTATED_CDS"/>
    <property type="molecule type" value="Genomic_DNA"/>
</dbReference>
<dbReference type="AlphaFoldDB" id="A0A8R1XZN4"/>